<feature type="signal peptide" evidence="1">
    <location>
        <begin position="1"/>
        <end position="22"/>
    </location>
</feature>
<evidence type="ECO:0000313" key="4">
    <source>
        <dbReference type="Proteomes" id="UP001489004"/>
    </source>
</evidence>
<protein>
    <recommendedName>
        <fullName evidence="2">Nucleotide-diphospho-sugar transferase domain-containing protein</fullName>
    </recommendedName>
</protein>
<dbReference type="InterPro" id="IPR052636">
    <property type="entry name" value="UDP-D-xylose:L-fucose_XylT"/>
</dbReference>
<feature type="chain" id="PRO_5043766271" description="Nucleotide-diphospho-sugar transferase domain-containing protein" evidence="1">
    <location>
        <begin position="23"/>
        <end position="320"/>
    </location>
</feature>
<dbReference type="EMBL" id="JALJOR010000007">
    <property type="protein sequence ID" value="KAK9814126.1"/>
    <property type="molecule type" value="Genomic_DNA"/>
</dbReference>
<dbReference type="Proteomes" id="UP001489004">
    <property type="component" value="Unassembled WGS sequence"/>
</dbReference>
<dbReference type="AlphaFoldDB" id="A0AAW1Q0C4"/>
<name>A0AAW1Q0C4_9CHLO</name>
<keyword evidence="4" id="KW-1185">Reference proteome</keyword>
<dbReference type="Pfam" id="PF03407">
    <property type="entry name" value="Nucleotid_trans"/>
    <property type="match status" value="1"/>
</dbReference>
<dbReference type="GO" id="GO:0016757">
    <property type="term" value="F:glycosyltransferase activity"/>
    <property type="evidence" value="ECO:0007669"/>
    <property type="project" value="TreeGrafter"/>
</dbReference>
<organism evidence="3 4">
    <name type="scientific">[Myrmecia] bisecta</name>
    <dbReference type="NCBI Taxonomy" id="41462"/>
    <lineage>
        <taxon>Eukaryota</taxon>
        <taxon>Viridiplantae</taxon>
        <taxon>Chlorophyta</taxon>
        <taxon>core chlorophytes</taxon>
        <taxon>Trebouxiophyceae</taxon>
        <taxon>Trebouxiales</taxon>
        <taxon>Trebouxiaceae</taxon>
        <taxon>Myrmecia</taxon>
    </lineage>
</organism>
<sequence>MQPKRVVLWLFFGLAAFLVVSELQLTGKISTRHSQKLLVHPASVGHPQNGVWTLPRRVPNDHLEEYVEPNPQLDELLAKVSAPYEDDKPGKASIMVTVVDAMGSEALLPTFLESLQRLPGRLDQRKKRAKAARNARLTDPAFLQIGWDRVALLHAIVQRGHSVLFVDADLVWLKDPFPALEASRSDIQLSVDGYDARQEPPSKRPNVGLMFVRPTPQAAAFLAAWLGLRYGLQAREQFEFPNAWAATAKTHPDLRIKYLDTDRFPNGCCCGTKVEIREERWDPHNVPPDVRSRWVMWHAACVPTILRKQHYLSNLLDAVP</sequence>
<dbReference type="PANTHER" id="PTHR47032">
    <property type="entry name" value="UDP-D-XYLOSE:L-FUCOSE ALPHA-1,3-D-XYLOSYLTRANSFERASE-RELATED"/>
    <property type="match status" value="1"/>
</dbReference>
<comment type="caution">
    <text evidence="3">The sequence shown here is derived from an EMBL/GenBank/DDBJ whole genome shotgun (WGS) entry which is preliminary data.</text>
</comment>
<dbReference type="GO" id="GO:0005794">
    <property type="term" value="C:Golgi apparatus"/>
    <property type="evidence" value="ECO:0007669"/>
    <property type="project" value="TreeGrafter"/>
</dbReference>
<dbReference type="InterPro" id="IPR005069">
    <property type="entry name" value="Nucl-diP-sugar_transferase"/>
</dbReference>
<keyword evidence="1" id="KW-0732">Signal</keyword>
<proteinExistence type="predicted"/>
<evidence type="ECO:0000313" key="3">
    <source>
        <dbReference type="EMBL" id="KAK9814126.1"/>
    </source>
</evidence>
<dbReference type="PANTHER" id="PTHR47032:SF1">
    <property type="entry name" value="UDP-D-XYLOSE:L-FUCOSE ALPHA-1,3-D-XYLOSYLTRANSFERASE-RELATED"/>
    <property type="match status" value="1"/>
</dbReference>
<reference evidence="3 4" key="1">
    <citation type="journal article" date="2024" name="Nat. Commun.">
        <title>Phylogenomics reveals the evolutionary origins of lichenization in chlorophyte algae.</title>
        <authorList>
            <person name="Puginier C."/>
            <person name="Libourel C."/>
            <person name="Otte J."/>
            <person name="Skaloud P."/>
            <person name="Haon M."/>
            <person name="Grisel S."/>
            <person name="Petersen M."/>
            <person name="Berrin J.G."/>
            <person name="Delaux P.M."/>
            <person name="Dal Grande F."/>
            <person name="Keller J."/>
        </authorList>
    </citation>
    <scope>NUCLEOTIDE SEQUENCE [LARGE SCALE GENOMIC DNA]</scope>
    <source>
        <strain evidence="3 4">SAG 2043</strain>
    </source>
</reference>
<evidence type="ECO:0000259" key="2">
    <source>
        <dbReference type="Pfam" id="PF03407"/>
    </source>
</evidence>
<feature type="domain" description="Nucleotide-diphospho-sugar transferase" evidence="2">
    <location>
        <begin position="130"/>
        <end position="311"/>
    </location>
</feature>
<gene>
    <name evidence="3" type="ORF">WJX72_000969</name>
</gene>
<accession>A0AAW1Q0C4</accession>
<evidence type="ECO:0000256" key="1">
    <source>
        <dbReference type="SAM" id="SignalP"/>
    </source>
</evidence>